<name>A0A6H5J383_9HYME</name>
<evidence type="ECO:0000256" key="1">
    <source>
        <dbReference type="SAM" id="MobiDB-lite"/>
    </source>
</evidence>
<accession>A0A6H5J383</accession>
<feature type="compositionally biased region" description="Basic and acidic residues" evidence="1">
    <location>
        <begin position="32"/>
        <end position="47"/>
    </location>
</feature>
<proteinExistence type="predicted"/>
<organism evidence="2 3">
    <name type="scientific">Trichogramma brassicae</name>
    <dbReference type="NCBI Taxonomy" id="86971"/>
    <lineage>
        <taxon>Eukaryota</taxon>
        <taxon>Metazoa</taxon>
        <taxon>Ecdysozoa</taxon>
        <taxon>Arthropoda</taxon>
        <taxon>Hexapoda</taxon>
        <taxon>Insecta</taxon>
        <taxon>Pterygota</taxon>
        <taxon>Neoptera</taxon>
        <taxon>Endopterygota</taxon>
        <taxon>Hymenoptera</taxon>
        <taxon>Apocrita</taxon>
        <taxon>Proctotrupomorpha</taxon>
        <taxon>Chalcidoidea</taxon>
        <taxon>Trichogrammatidae</taxon>
        <taxon>Trichogramma</taxon>
    </lineage>
</organism>
<gene>
    <name evidence="2" type="ORF">TBRA_LOCUS15573</name>
</gene>
<dbReference type="AlphaFoldDB" id="A0A6H5J383"/>
<sequence length="122" mass="14061">MPSSWRLNRECRVRPTTQRAAAGERGSRRRVHESAKSERTNATESRRGRQELIYMVHACFPGTDRHNREIFGSRPMIFQLSLRTREDFGVRTHEVAMAPWRVIAAQIRGNFCTVSGLNFSLS</sequence>
<dbReference type="Proteomes" id="UP000479190">
    <property type="component" value="Unassembled WGS sequence"/>
</dbReference>
<evidence type="ECO:0000313" key="2">
    <source>
        <dbReference type="EMBL" id="CAB0043985.1"/>
    </source>
</evidence>
<keyword evidence="3" id="KW-1185">Reference proteome</keyword>
<reference evidence="2 3" key="1">
    <citation type="submission" date="2020-02" db="EMBL/GenBank/DDBJ databases">
        <authorList>
            <person name="Ferguson B K."/>
        </authorList>
    </citation>
    <scope>NUCLEOTIDE SEQUENCE [LARGE SCALE GENOMIC DNA]</scope>
</reference>
<feature type="region of interest" description="Disordered" evidence="1">
    <location>
        <begin position="1"/>
        <end position="47"/>
    </location>
</feature>
<protein>
    <submittedName>
        <fullName evidence="2">Uncharacterized protein</fullName>
    </submittedName>
</protein>
<dbReference type="EMBL" id="CADCXV010001372">
    <property type="protein sequence ID" value="CAB0043985.1"/>
    <property type="molecule type" value="Genomic_DNA"/>
</dbReference>
<evidence type="ECO:0000313" key="3">
    <source>
        <dbReference type="Proteomes" id="UP000479190"/>
    </source>
</evidence>